<dbReference type="AlphaFoldDB" id="A0A0A0M3E1"/>
<feature type="non-terminal residue" evidence="2">
    <location>
        <position position="227"/>
    </location>
</feature>
<dbReference type="STRING" id="1385515.GCA_000423325_00125"/>
<dbReference type="Proteomes" id="UP000030003">
    <property type="component" value="Unassembled WGS sequence"/>
</dbReference>
<dbReference type="EMBL" id="AVBH01000264">
    <property type="protein sequence ID" value="KGO97635.1"/>
    <property type="molecule type" value="Genomic_DNA"/>
</dbReference>
<dbReference type="RefSeq" id="WP_036139146.1">
    <property type="nucleotide sequence ID" value="NZ_AVBH01000264.1"/>
</dbReference>
<protein>
    <submittedName>
        <fullName evidence="2">Membrane protein</fullName>
    </submittedName>
</protein>
<dbReference type="PANTHER" id="PTHR31876:SF26">
    <property type="entry name" value="PROTEIN LIKE COV 2"/>
    <property type="match status" value="1"/>
</dbReference>
<dbReference type="eggNOG" id="COG2928">
    <property type="taxonomic scope" value="Bacteria"/>
</dbReference>
<keyword evidence="1" id="KW-0812">Transmembrane</keyword>
<accession>A0A0A0M3E1</accession>
<dbReference type="InterPro" id="IPR007462">
    <property type="entry name" value="COV1-like"/>
</dbReference>
<evidence type="ECO:0000313" key="3">
    <source>
        <dbReference type="Proteomes" id="UP000030003"/>
    </source>
</evidence>
<dbReference type="OrthoDB" id="5973229at2"/>
<sequence>MRLLRPFLATWLTGLLAILPLLLTIGLVAWVVGLLNRFVGPESTLGRSLSVLGMLAGNPALAWLVGTALVLAAIYLLGLLVQSRLKGPVMAAMDASMRRIPLVGRVYEVAQRFVGVIGDRGNAADIAAMSPVWCSFGESGVKVLGLLPNPEPVEILGRRHLAVLVPTAPIPVGGGLLYVPVESVAPAAIGVDTLTSVYLSMGITAPVQGPVRGRRSEAPAAEVPGAG</sequence>
<name>A0A0A0M3E1_9GAMM</name>
<keyword evidence="1" id="KW-0472">Membrane</keyword>
<comment type="caution">
    <text evidence="2">The sequence shown here is derived from an EMBL/GenBank/DDBJ whole genome shotgun (WGS) entry which is preliminary data.</text>
</comment>
<reference evidence="2 3" key="1">
    <citation type="submission" date="2013-08" db="EMBL/GenBank/DDBJ databases">
        <title>Genomic analysis of Lysobacter defluvii.</title>
        <authorList>
            <person name="Wang Q."/>
            <person name="Wang G."/>
        </authorList>
    </citation>
    <scope>NUCLEOTIDE SEQUENCE [LARGE SCALE GENOMIC DNA]</scope>
    <source>
        <strain evidence="2 3">IMMIB APB-9</strain>
    </source>
</reference>
<evidence type="ECO:0000313" key="2">
    <source>
        <dbReference type="EMBL" id="KGO97635.1"/>
    </source>
</evidence>
<organism evidence="2 3">
    <name type="scientific">Lysobacter defluvii IMMIB APB-9 = DSM 18482</name>
    <dbReference type="NCBI Taxonomy" id="1385515"/>
    <lineage>
        <taxon>Bacteria</taxon>
        <taxon>Pseudomonadati</taxon>
        <taxon>Pseudomonadota</taxon>
        <taxon>Gammaproteobacteria</taxon>
        <taxon>Lysobacterales</taxon>
        <taxon>Lysobacteraceae</taxon>
        <taxon>Novilysobacter</taxon>
    </lineage>
</organism>
<feature type="transmembrane region" description="Helical" evidence="1">
    <location>
        <begin position="60"/>
        <end position="81"/>
    </location>
</feature>
<dbReference type="Pfam" id="PF04367">
    <property type="entry name" value="DUF502"/>
    <property type="match status" value="1"/>
</dbReference>
<proteinExistence type="predicted"/>
<feature type="transmembrane region" description="Helical" evidence="1">
    <location>
        <begin position="7"/>
        <end position="32"/>
    </location>
</feature>
<dbReference type="PANTHER" id="PTHR31876">
    <property type="entry name" value="COV-LIKE PROTEIN 1"/>
    <property type="match status" value="1"/>
</dbReference>
<keyword evidence="3" id="KW-1185">Reference proteome</keyword>
<keyword evidence="1" id="KW-1133">Transmembrane helix</keyword>
<gene>
    <name evidence="2" type="ORF">N791_05935</name>
</gene>
<evidence type="ECO:0000256" key="1">
    <source>
        <dbReference type="SAM" id="Phobius"/>
    </source>
</evidence>